<protein>
    <submittedName>
        <fullName evidence="2">Uncharacterized protein</fullName>
    </submittedName>
</protein>
<evidence type="ECO:0000313" key="2">
    <source>
        <dbReference type="EMBL" id="UQC86997.1"/>
    </source>
</evidence>
<feature type="compositionally biased region" description="Pro residues" evidence="1">
    <location>
        <begin position="63"/>
        <end position="73"/>
    </location>
</feature>
<dbReference type="Proteomes" id="UP000830671">
    <property type="component" value="Chromosome 6"/>
</dbReference>
<dbReference type="AlphaFoldDB" id="A0A9Q8T0P2"/>
<accession>A0A9Q8T0P2</accession>
<organism evidence="2 3">
    <name type="scientific">Colletotrichum lupini</name>
    <dbReference type="NCBI Taxonomy" id="145971"/>
    <lineage>
        <taxon>Eukaryota</taxon>
        <taxon>Fungi</taxon>
        <taxon>Dikarya</taxon>
        <taxon>Ascomycota</taxon>
        <taxon>Pezizomycotina</taxon>
        <taxon>Sordariomycetes</taxon>
        <taxon>Hypocreomycetidae</taxon>
        <taxon>Glomerellales</taxon>
        <taxon>Glomerellaceae</taxon>
        <taxon>Colletotrichum</taxon>
        <taxon>Colletotrichum acutatum species complex</taxon>
    </lineage>
</organism>
<evidence type="ECO:0000256" key="1">
    <source>
        <dbReference type="SAM" id="MobiDB-lite"/>
    </source>
</evidence>
<keyword evidence="3" id="KW-1185">Reference proteome</keyword>
<name>A0A9Q8T0P2_9PEZI</name>
<proteinExistence type="predicted"/>
<feature type="region of interest" description="Disordered" evidence="1">
    <location>
        <begin position="126"/>
        <end position="165"/>
    </location>
</feature>
<dbReference type="RefSeq" id="XP_049148608.1">
    <property type="nucleotide sequence ID" value="XM_049291463.1"/>
</dbReference>
<dbReference type="GeneID" id="73346473"/>
<feature type="region of interest" description="Disordered" evidence="1">
    <location>
        <begin position="47"/>
        <end position="75"/>
    </location>
</feature>
<reference evidence="2" key="1">
    <citation type="journal article" date="2021" name="Mol. Plant Microbe Interact.">
        <title>Complete Genome Sequence of the Plant-Pathogenic Fungus Colletotrichum lupini.</title>
        <authorList>
            <person name="Baroncelli R."/>
            <person name="Pensec F."/>
            <person name="Da Lio D."/>
            <person name="Boufleur T."/>
            <person name="Vicente I."/>
            <person name="Sarrocco S."/>
            <person name="Picot A."/>
            <person name="Baraldi E."/>
            <person name="Sukno S."/>
            <person name="Thon M."/>
            <person name="Le Floch G."/>
        </authorList>
    </citation>
    <scope>NUCLEOTIDE SEQUENCE</scope>
    <source>
        <strain evidence="2">IMI 504893</strain>
    </source>
</reference>
<dbReference type="KEGG" id="clup:CLUP02_12499"/>
<evidence type="ECO:0000313" key="3">
    <source>
        <dbReference type="Proteomes" id="UP000830671"/>
    </source>
</evidence>
<gene>
    <name evidence="2" type="ORF">CLUP02_12499</name>
</gene>
<sequence>MKIRTYLEIILSVSCARRPQESLQERLQDETDSKSPTQSWTRLRLKIPDGPLSGRADDGNLPQTPPPPGPPRLAPKIQTVLPATRIELGALWAIAAGRKLRALSLAAHLGNPYGLSIPTHYPTSGTPYSVQYPPSVHLPAASQRQRQRQREEEEGGGGQSLDKQSCTHPALPSLLIIFSLSTDHISGVWAFDGDRSLCPPYCHQCVVADTETKLIDRGRDECWRLGAGKMYFTTRSRVRAVQSRSVESTVEIEEGLERQPAHCLARVSVIETTGEGFAGEPLRKSNLAERLNYSSAVYLASGDQDTYYLPGARTNWLARRMNSPTGPNQSQQMARDSSGGYSCRYKVCRTVENVRPTNVPEMPNSNLWIPIQPARRMLGLPGVVRAVTGIRSMDCTRLMCHGERAMSTYQGIMV</sequence>
<dbReference type="EMBL" id="CP019478">
    <property type="protein sequence ID" value="UQC86997.1"/>
    <property type="molecule type" value="Genomic_DNA"/>
</dbReference>